<evidence type="ECO:0000256" key="8">
    <source>
        <dbReference type="ARBA" id="ARBA00047391"/>
    </source>
</evidence>
<comment type="similarity">
    <text evidence="11 12">Belongs to the arginase family.</text>
</comment>
<dbReference type="PRINTS" id="PR00116">
    <property type="entry name" value="ARGINASE"/>
</dbReference>
<keyword evidence="14" id="KW-1185">Reference proteome</keyword>
<sequence>MDINLIGVPIFYGADKRGPEYAPAKLRDKQVVSVLSKHNHKIYDLGNLNVPETKEYNKFYAHHNLKYVQQIVEVNTNLAHMVYTSLKAESFPLIIGGDHSVGLGSISGVSKAYKNFAVIWMDAHADINTQDTSGSGNIHGMPLAEAMGLGYHDLVNVYFEGQKVSPENVFILGARDLDDGEKALIKEKNLNVYSPEKIREKGLENLVNEIVQEIKDRNIEAVHLSFDMDFIDSKYVPGTGTPVSEGMNIEETKVLIKSIVETKLVKSMDLVELNTLLDKDDVTADLAIDLLDWTFKHMR</sequence>
<dbReference type="CDD" id="cd09989">
    <property type="entry name" value="Arginase"/>
    <property type="match status" value="1"/>
</dbReference>
<dbReference type="InterPro" id="IPR006035">
    <property type="entry name" value="Ureohydrolase"/>
</dbReference>
<dbReference type="Gene3D" id="3.40.800.10">
    <property type="entry name" value="Ureohydrolase domain"/>
    <property type="match status" value="1"/>
</dbReference>
<dbReference type="GO" id="GO:0006525">
    <property type="term" value="P:arginine metabolic process"/>
    <property type="evidence" value="ECO:0007669"/>
    <property type="project" value="UniProtKB-KW"/>
</dbReference>
<dbReference type="PIRSF" id="PIRSF036979">
    <property type="entry name" value="Arginase"/>
    <property type="match status" value="1"/>
</dbReference>
<comment type="pathway">
    <text evidence="1">Nitrogen metabolism; urea cycle; L-ornithine and urea from L-arginine: step 1/1.</text>
</comment>
<evidence type="ECO:0000256" key="7">
    <source>
        <dbReference type="ARBA" id="ARBA00023211"/>
    </source>
</evidence>
<feature type="binding site" evidence="10">
    <location>
        <position position="229"/>
    </location>
    <ligand>
        <name>Mn(2+)</name>
        <dbReference type="ChEBI" id="CHEBI:29035"/>
        <label>1</label>
    </ligand>
</feature>
<evidence type="ECO:0000256" key="2">
    <source>
        <dbReference type="ARBA" id="ARBA00012168"/>
    </source>
</evidence>
<dbReference type="GO" id="GO:0030145">
    <property type="term" value="F:manganese ion binding"/>
    <property type="evidence" value="ECO:0007669"/>
    <property type="project" value="TreeGrafter"/>
</dbReference>
<comment type="caution">
    <text evidence="13">The sequence shown here is derived from an EMBL/GenBank/DDBJ whole genome shotgun (WGS) entry which is preliminary data.</text>
</comment>
<dbReference type="OrthoDB" id="9788689at2"/>
<dbReference type="EMBL" id="SLWV01000006">
    <property type="protein sequence ID" value="TCO77428.1"/>
    <property type="molecule type" value="Genomic_DNA"/>
</dbReference>
<organism evidence="13 14">
    <name type="scientific">Marinisporobacter balticus</name>
    <dbReference type="NCBI Taxonomy" id="2018667"/>
    <lineage>
        <taxon>Bacteria</taxon>
        <taxon>Bacillati</taxon>
        <taxon>Bacillota</taxon>
        <taxon>Clostridia</taxon>
        <taxon>Peptostreptococcales</taxon>
        <taxon>Thermotaleaceae</taxon>
        <taxon>Marinisporobacter</taxon>
    </lineage>
</organism>
<evidence type="ECO:0000313" key="13">
    <source>
        <dbReference type="EMBL" id="TCO77428.1"/>
    </source>
</evidence>
<dbReference type="PANTHER" id="PTHR43782">
    <property type="entry name" value="ARGINASE"/>
    <property type="match status" value="1"/>
</dbReference>
<evidence type="ECO:0000256" key="11">
    <source>
        <dbReference type="PROSITE-ProRule" id="PRU00742"/>
    </source>
</evidence>
<evidence type="ECO:0000256" key="10">
    <source>
        <dbReference type="PIRSR" id="PIRSR036979-1"/>
    </source>
</evidence>
<keyword evidence="4 12" id="KW-0056">Arginine metabolism</keyword>
<evidence type="ECO:0000256" key="9">
    <source>
        <dbReference type="NCBIfam" id="TIGR01229"/>
    </source>
</evidence>
<evidence type="ECO:0000256" key="6">
    <source>
        <dbReference type="ARBA" id="ARBA00022801"/>
    </source>
</evidence>
<feature type="binding site" evidence="10">
    <location>
        <position position="126"/>
    </location>
    <ligand>
        <name>Mn(2+)</name>
        <dbReference type="ChEBI" id="CHEBI:29035"/>
        <label>2</label>
    </ligand>
</feature>
<evidence type="ECO:0000256" key="5">
    <source>
        <dbReference type="ARBA" id="ARBA00022723"/>
    </source>
</evidence>
<keyword evidence="6 12" id="KW-0378">Hydrolase</keyword>
<dbReference type="PANTHER" id="PTHR43782:SF3">
    <property type="entry name" value="ARGINASE"/>
    <property type="match status" value="1"/>
</dbReference>
<comment type="cofactor">
    <cofactor evidence="10 12">
        <name>Mn(2+)</name>
        <dbReference type="ChEBI" id="CHEBI:29035"/>
    </cofactor>
    <text evidence="10 12">Binds 2 manganese ions per subunit.</text>
</comment>
<dbReference type="InterPro" id="IPR023696">
    <property type="entry name" value="Ureohydrolase_dom_sf"/>
</dbReference>
<dbReference type="SUPFAM" id="SSF52768">
    <property type="entry name" value="Arginase/deacetylase"/>
    <property type="match status" value="1"/>
</dbReference>
<dbReference type="Pfam" id="PF00491">
    <property type="entry name" value="Arginase"/>
    <property type="match status" value="1"/>
</dbReference>
<feature type="binding site" evidence="10">
    <location>
        <position position="227"/>
    </location>
    <ligand>
        <name>Mn(2+)</name>
        <dbReference type="ChEBI" id="CHEBI:29035"/>
        <label>1</label>
    </ligand>
</feature>
<protein>
    <recommendedName>
        <fullName evidence="3 9">Arginase</fullName>
        <ecNumber evidence="2 9">3.5.3.1</ecNumber>
    </recommendedName>
</protein>
<dbReference type="Proteomes" id="UP000294919">
    <property type="component" value="Unassembled WGS sequence"/>
</dbReference>
<evidence type="ECO:0000256" key="3">
    <source>
        <dbReference type="ARBA" id="ARBA00018123"/>
    </source>
</evidence>
<evidence type="ECO:0000313" key="14">
    <source>
        <dbReference type="Proteomes" id="UP000294919"/>
    </source>
</evidence>
<gene>
    <name evidence="13" type="ORF">EV214_10670</name>
</gene>
<proteinExistence type="inferred from homology"/>
<dbReference type="PROSITE" id="PS51409">
    <property type="entry name" value="ARGINASE_2"/>
    <property type="match status" value="1"/>
</dbReference>
<dbReference type="InterPro" id="IPR014033">
    <property type="entry name" value="Arginase"/>
</dbReference>
<dbReference type="RefSeq" id="WP_132243941.1">
    <property type="nucleotide sequence ID" value="NZ_SLWV01000006.1"/>
</dbReference>
<dbReference type="EC" id="3.5.3.1" evidence="2 9"/>
<dbReference type="NCBIfam" id="TIGR01229">
    <property type="entry name" value="rocF_arginase"/>
    <property type="match status" value="1"/>
</dbReference>
<reference evidence="13 14" key="1">
    <citation type="submission" date="2019-03" db="EMBL/GenBank/DDBJ databases">
        <title>Genomic Encyclopedia of Type Strains, Phase IV (KMG-IV): sequencing the most valuable type-strain genomes for metagenomic binning, comparative biology and taxonomic classification.</title>
        <authorList>
            <person name="Goeker M."/>
        </authorList>
    </citation>
    <scope>NUCLEOTIDE SEQUENCE [LARGE SCALE GENOMIC DNA]</scope>
    <source>
        <strain evidence="13 14">DSM 102940</strain>
    </source>
</reference>
<evidence type="ECO:0000256" key="12">
    <source>
        <dbReference type="RuleBase" id="RU361159"/>
    </source>
</evidence>
<evidence type="ECO:0000256" key="4">
    <source>
        <dbReference type="ARBA" id="ARBA00022503"/>
    </source>
</evidence>
<comment type="catalytic activity">
    <reaction evidence="8 12">
        <text>L-arginine + H2O = urea + L-ornithine</text>
        <dbReference type="Rhea" id="RHEA:20569"/>
        <dbReference type="ChEBI" id="CHEBI:15377"/>
        <dbReference type="ChEBI" id="CHEBI:16199"/>
        <dbReference type="ChEBI" id="CHEBI:32682"/>
        <dbReference type="ChEBI" id="CHEBI:46911"/>
        <dbReference type="EC" id="3.5.3.1"/>
    </reaction>
</comment>
<name>A0A4R2L497_9FIRM</name>
<feature type="binding site" evidence="10">
    <location>
        <position position="99"/>
    </location>
    <ligand>
        <name>Mn(2+)</name>
        <dbReference type="ChEBI" id="CHEBI:29035"/>
        <label>1</label>
    </ligand>
</feature>
<accession>A0A4R2L497</accession>
<dbReference type="GO" id="GO:0004053">
    <property type="term" value="F:arginase activity"/>
    <property type="evidence" value="ECO:0007669"/>
    <property type="project" value="UniProtKB-UniRule"/>
</dbReference>
<feature type="binding site" evidence="10">
    <location>
        <position position="124"/>
    </location>
    <ligand>
        <name>Mn(2+)</name>
        <dbReference type="ChEBI" id="CHEBI:29035"/>
        <label>2</label>
    </ligand>
</feature>
<keyword evidence="7 10" id="KW-0464">Manganese</keyword>
<evidence type="ECO:0000256" key="1">
    <source>
        <dbReference type="ARBA" id="ARBA00005098"/>
    </source>
</evidence>
<dbReference type="FunFam" id="3.40.800.10:FF:000012">
    <property type="entry name" value="Arginase"/>
    <property type="match status" value="1"/>
</dbReference>
<dbReference type="GO" id="GO:0005737">
    <property type="term" value="C:cytoplasm"/>
    <property type="evidence" value="ECO:0007669"/>
    <property type="project" value="TreeGrafter"/>
</dbReference>
<dbReference type="AlphaFoldDB" id="A0A4R2L497"/>
<feature type="binding site" evidence="10">
    <location>
        <position position="122"/>
    </location>
    <ligand>
        <name>Mn(2+)</name>
        <dbReference type="ChEBI" id="CHEBI:29035"/>
        <label>1</label>
    </ligand>
</feature>
<keyword evidence="5 10" id="KW-0479">Metal-binding</keyword>